<protein>
    <submittedName>
        <fullName evidence="3">Uncharacterized protein</fullName>
    </submittedName>
</protein>
<feature type="coiled-coil region" evidence="1">
    <location>
        <begin position="22"/>
        <end position="59"/>
    </location>
</feature>
<dbReference type="EMBL" id="LUEZ02000040">
    <property type="protein sequence ID" value="RDB25890.1"/>
    <property type="molecule type" value="Genomic_DNA"/>
</dbReference>
<evidence type="ECO:0000256" key="1">
    <source>
        <dbReference type="SAM" id="Coils"/>
    </source>
</evidence>
<dbReference type="Proteomes" id="UP000076154">
    <property type="component" value="Unassembled WGS sequence"/>
</dbReference>
<keyword evidence="4" id="KW-1185">Reference proteome</keyword>
<sequence length="349" mass="38660">MAYPQQQPYQDIVSGEQYRYALTNFRIAHEKVEQQRLQLEEQERQVAQLRERIALLEGGSISQRLGRGGNTIDDFSIKNAASQLDKLINRWAADVIRSPPTSHEALARAVLSDLVSGLDLSQVHATPMQTQCYLRHAMSETISEGIINCLIITNSTEANVQLTRIHEHLFARNPTVACVWRRQTFSAAVDTCTPEMSLSILYEQIPELMKHLNGALPTSGGVSILESAYEFSRMLHGSNASASDAFYRAFVPEMGSTLYPRQIELVRRCLRSERGEIDRVGATIFPGLVKITRGPPLPNGQYGENVQTIVRRAQVTCECAMGGPPMPVSPDEFGMPDMPGPLPPHSGST</sequence>
<dbReference type="STRING" id="39966.A0A369JXD4"/>
<feature type="compositionally biased region" description="Pro residues" evidence="2">
    <location>
        <begin position="338"/>
        <end position="349"/>
    </location>
</feature>
<reference evidence="3" key="1">
    <citation type="submission" date="2018-04" db="EMBL/GenBank/DDBJ databases">
        <title>Whole genome sequencing of Hypsizygus marmoreus.</title>
        <authorList>
            <person name="Choi I.-G."/>
            <person name="Min B."/>
            <person name="Kim J.-G."/>
            <person name="Kim S."/>
            <person name="Oh Y.-L."/>
            <person name="Kong W.-S."/>
            <person name="Park H."/>
            <person name="Jeong J."/>
            <person name="Song E.-S."/>
        </authorList>
    </citation>
    <scope>NUCLEOTIDE SEQUENCE [LARGE SCALE GENOMIC DNA]</scope>
    <source>
        <strain evidence="3">51987-8</strain>
    </source>
</reference>
<dbReference type="OrthoDB" id="2538017at2759"/>
<feature type="region of interest" description="Disordered" evidence="2">
    <location>
        <begin position="330"/>
        <end position="349"/>
    </location>
</feature>
<evidence type="ECO:0000313" key="3">
    <source>
        <dbReference type="EMBL" id="RDB25890.1"/>
    </source>
</evidence>
<dbReference type="InParanoid" id="A0A369JXD4"/>
<name>A0A369JXD4_HYPMA</name>
<keyword evidence="1" id="KW-0175">Coiled coil</keyword>
<gene>
    <name evidence="3" type="ORF">Hypma_006731</name>
</gene>
<evidence type="ECO:0000313" key="4">
    <source>
        <dbReference type="Proteomes" id="UP000076154"/>
    </source>
</evidence>
<evidence type="ECO:0000256" key="2">
    <source>
        <dbReference type="SAM" id="MobiDB-lite"/>
    </source>
</evidence>
<comment type="caution">
    <text evidence="3">The sequence shown here is derived from an EMBL/GenBank/DDBJ whole genome shotgun (WGS) entry which is preliminary data.</text>
</comment>
<organism evidence="3 4">
    <name type="scientific">Hypsizygus marmoreus</name>
    <name type="common">White beech mushroom</name>
    <name type="synonym">Agaricus marmoreus</name>
    <dbReference type="NCBI Taxonomy" id="39966"/>
    <lineage>
        <taxon>Eukaryota</taxon>
        <taxon>Fungi</taxon>
        <taxon>Dikarya</taxon>
        <taxon>Basidiomycota</taxon>
        <taxon>Agaricomycotina</taxon>
        <taxon>Agaricomycetes</taxon>
        <taxon>Agaricomycetidae</taxon>
        <taxon>Agaricales</taxon>
        <taxon>Tricholomatineae</taxon>
        <taxon>Lyophyllaceae</taxon>
        <taxon>Hypsizygus</taxon>
    </lineage>
</organism>
<dbReference type="AlphaFoldDB" id="A0A369JXD4"/>
<accession>A0A369JXD4</accession>
<proteinExistence type="predicted"/>